<evidence type="ECO:0000259" key="10">
    <source>
        <dbReference type="Pfam" id="PF02705"/>
    </source>
</evidence>
<dbReference type="InterPro" id="IPR053952">
    <property type="entry name" value="K_trans_C"/>
</dbReference>
<comment type="subcellular location">
    <subcellularLocation>
        <location evidence="1">Membrane</location>
        <topology evidence="1">Multi-pass membrane protein</topology>
    </subcellularLocation>
</comment>
<accession>A0AAQ3MCQ7</accession>
<name>A0AAQ3MCQ7_9PEZI</name>
<evidence type="ECO:0000256" key="9">
    <source>
        <dbReference type="SAM" id="Phobius"/>
    </source>
</evidence>
<feature type="transmembrane region" description="Helical" evidence="9">
    <location>
        <begin position="424"/>
        <end position="450"/>
    </location>
</feature>
<dbReference type="Proteomes" id="UP001303373">
    <property type="component" value="Chromosome 9"/>
</dbReference>
<feature type="transmembrane region" description="Helical" evidence="9">
    <location>
        <begin position="346"/>
        <end position="373"/>
    </location>
</feature>
<dbReference type="PANTHER" id="PTHR30540:SF83">
    <property type="entry name" value="K+ POTASSIUM TRANSPORTER"/>
    <property type="match status" value="1"/>
</dbReference>
<dbReference type="InterPro" id="IPR003855">
    <property type="entry name" value="K+_transporter"/>
</dbReference>
<evidence type="ECO:0000256" key="1">
    <source>
        <dbReference type="ARBA" id="ARBA00004141"/>
    </source>
</evidence>
<feature type="transmembrane region" description="Helical" evidence="9">
    <location>
        <begin position="394"/>
        <end position="418"/>
    </location>
</feature>
<dbReference type="InterPro" id="IPR053951">
    <property type="entry name" value="K_trans_N"/>
</dbReference>
<feature type="domain" description="K+ potassium transporter C-terminal" evidence="11">
    <location>
        <begin position="548"/>
        <end position="734"/>
    </location>
</feature>
<evidence type="ECO:0000256" key="4">
    <source>
        <dbReference type="ARBA" id="ARBA00022692"/>
    </source>
</evidence>
<protein>
    <recommendedName>
        <fullName evidence="14">Potassium transporter</fullName>
    </recommendedName>
</protein>
<evidence type="ECO:0000313" key="13">
    <source>
        <dbReference type="Proteomes" id="UP001303373"/>
    </source>
</evidence>
<keyword evidence="5" id="KW-0630">Potassium</keyword>
<dbReference type="GO" id="GO:0016020">
    <property type="term" value="C:membrane"/>
    <property type="evidence" value="ECO:0007669"/>
    <property type="project" value="UniProtKB-SubCell"/>
</dbReference>
<sequence length="734" mass="81287">MATVPVDDTESTYSWESPKVRESDLKRKQVARGWTLLWLAYQATGVIHGDIGTSPLYVYSSTFSSNPSREDVLGAVSLIIWTLTLMVSVKYVFIVLYADNEGEGGTFAVYTLLSRYCQIATADPRTSHLTKMERHATNELPHGNRGVRTFLEKSKIARIGLQILAVGGVSLLLADGVLTPAQSVLGAIQGIEVATPDISNSVIVGVSCGILVVLFVLQPLGIHRISSAFAPIVIIWLLFNAAFGIYNLALHDYTVLKAFSPYFAGDWFVRNGTTGWLNLGGILLAFTGVETLFADLGAFTRGAIRLSWFALAYPCLLLAYIGQGAYMLDDPSAWSNPFFKTVPPGMFYPSLVFAILAAVVASQATITGCFQLLTQIMSSSYFPQLRVKHTSDTFHGQVYIPVANWILMVGTVIVTAVYNNTTKIGHAYGACVVLVTFITTNMIALVAVTVWRIHPAIVLLVWLPFVSLDGLYLSSVLTKVPDGAWFTIMLAAVLTLLFALWRYGKESQWARESQNRIQLADLLNKPDSNGRITFTSLYGGYELANIDGFGIFFDKSGCQVPEVFEEWLKKFHAQTNVGVLVHLRALDIPRVSSDDRIEIIRTGLPNVYRVILRHGYKEHSITPDLAHLIYGEIRKAILAGANICSDPRASDSKTEGQMKDVAITQCVQTLDSAFEKQHLYIVGKQHMRVSAKSNIARRMLLETYLWIRENTRSKFERWDIPIGDVVQVGFVREI</sequence>
<dbReference type="GO" id="GO:0015079">
    <property type="term" value="F:potassium ion transmembrane transporter activity"/>
    <property type="evidence" value="ECO:0007669"/>
    <property type="project" value="InterPro"/>
</dbReference>
<feature type="transmembrane region" description="Helical" evidence="9">
    <location>
        <begin position="229"/>
        <end position="249"/>
    </location>
</feature>
<feature type="transmembrane region" description="Helical" evidence="9">
    <location>
        <begin position="306"/>
        <end position="326"/>
    </location>
</feature>
<feature type="transmembrane region" description="Helical" evidence="9">
    <location>
        <begin position="159"/>
        <end position="178"/>
    </location>
</feature>
<evidence type="ECO:0008006" key="14">
    <source>
        <dbReference type="Google" id="ProtNLM"/>
    </source>
</evidence>
<dbReference type="EMBL" id="CP138588">
    <property type="protein sequence ID" value="WPH02717.1"/>
    <property type="molecule type" value="Genomic_DNA"/>
</dbReference>
<evidence type="ECO:0000256" key="3">
    <source>
        <dbReference type="ARBA" id="ARBA00022538"/>
    </source>
</evidence>
<feature type="transmembrane region" description="Helical" evidence="9">
    <location>
        <begin position="36"/>
        <end position="58"/>
    </location>
</feature>
<evidence type="ECO:0000259" key="11">
    <source>
        <dbReference type="Pfam" id="PF22776"/>
    </source>
</evidence>
<feature type="transmembrane region" description="Helical" evidence="9">
    <location>
        <begin position="276"/>
        <end position="294"/>
    </location>
</feature>
<dbReference type="PANTHER" id="PTHR30540">
    <property type="entry name" value="OSMOTIC STRESS POTASSIUM TRANSPORTER"/>
    <property type="match status" value="1"/>
</dbReference>
<dbReference type="AlphaFoldDB" id="A0AAQ3MCQ7"/>
<gene>
    <name evidence="12" type="ORF">R9X50_00558500</name>
</gene>
<evidence type="ECO:0000256" key="8">
    <source>
        <dbReference type="ARBA" id="ARBA00023136"/>
    </source>
</evidence>
<feature type="transmembrane region" description="Helical" evidence="9">
    <location>
        <begin position="198"/>
        <end position="217"/>
    </location>
</feature>
<reference evidence="12 13" key="1">
    <citation type="submission" date="2023-11" db="EMBL/GenBank/DDBJ databases">
        <title>An acidophilic fungus is an integral part of prey digestion in a carnivorous sundew plant.</title>
        <authorList>
            <person name="Tsai I.J."/>
        </authorList>
    </citation>
    <scope>NUCLEOTIDE SEQUENCE [LARGE SCALE GENOMIC DNA]</scope>
    <source>
        <strain evidence="12">169a</strain>
    </source>
</reference>
<keyword evidence="2" id="KW-0813">Transport</keyword>
<keyword evidence="8 9" id="KW-0472">Membrane</keyword>
<feature type="transmembrane region" description="Helical" evidence="9">
    <location>
        <begin position="457"/>
        <end position="477"/>
    </location>
</feature>
<evidence type="ECO:0000313" key="12">
    <source>
        <dbReference type="EMBL" id="WPH02717.1"/>
    </source>
</evidence>
<proteinExistence type="predicted"/>
<feature type="transmembrane region" description="Helical" evidence="9">
    <location>
        <begin position="78"/>
        <end position="98"/>
    </location>
</feature>
<feature type="transmembrane region" description="Helical" evidence="9">
    <location>
        <begin position="483"/>
        <end position="501"/>
    </location>
</feature>
<dbReference type="Pfam" id="PF02705">
    <property type="entry name" value="K_trans"/>
    <property type="match status" value="1"/>
</dbReference>
<keyword evidence="4 9" id="KW-0812">Transmembrane</keyword>
<keyword evidence="3" id="KW-0633">Potassium transport</keyword>
<keyword evidence="13" id="KW-1185">Reference proteome</keyword>
<dbReference type="NCBIfam" id="TIGR00794">
    <property type="entry name" value="kup"/>
    <property type="match status" value="1"/>
</dbReference>
<evidence type="ECO:0000256" key="6">
    <source>
        <dbReference type="ARBA" id="ARBA00022989"/>
    </source>
</evidence>
<keyword evidence="7" id="KW-0406">Ion transport</keyword>
<organism evidence="12 13">
    <name type="scientific">Acrodontium crateriforme</name>
    <dbReference type="NCBI Taxonomy" id="150365"/>
    <lineage>
        <taxon>Eukaryota</taxon>
        <taxon>Fungi</taxon>
        <taxon>Dikarya</taxon>
        <taxon>Ascomycota</taxon>
        <taxon>Pezizomycotina</taxon>
        <taxon>Dothideomycetes</taxon>
        <taxon>Dothideomycetidae</taxon>
        <taxon>Mycosphaerellales</taxon>
        <taxon>Teratosphaeriaceae</taxon>
        <taxon>Acrodontium</taxon>
    </lineage>
</organism>
<feature type="domain" description="K+ potassium transporter integral membrane" evidence="10">
    <location>
        <begin position="39"/>
        <end position="524"/>
    </location>
</feature>
<evidence type="ECO:0000256" key="2">
    <source>
        <dbReference type="ARBA" id="ARBA00022448"/>
    </source>
</evidence>
<evidence type="ECO:0000256" key="5">
    <source>
        <dbReference type="ARBA" id="ARBA00022958"/>
    </source>
</evidence>
<keyword evidence="6 9" id="KW-1133">Transmembrane helix</keyword>
<dbReference type="Pfam" id="PF22776">
    <property type="entry name" value="K_trans_C"/>
    <property type="match status" value="1"/>
</dbReference>
<evidence type="ECO:0000256" key="7">
    <source>
        <dbReference type="ARBA" id="ARBA00023065"/>
    </source>
</evidence>